<evidence type="ECO:0000256" key="8">
    <source>
        <dbReference type="HAMAP-Rule" id="MF_00258"/>
    </source>
</evidence>
<sequence>MDNRPIGFMDSGVGGLTAVKSLHQLLPDEKAIYIGDEARVPYGPRPTTEVVDFAIQMGDFLVSKNVKAIVIACNTATGASLPTLQARYNIPVIGVIQPGAEAALRTSNSKRIGVIATDGTIKSKIYSETIHKLDQNAFVKELACQDFVRIVEANQSKAPETESIVKKQLKQLEPDNLDTLILGCTHFPHLRSAIQTAVGEQVQLVDPGLQAVSDLKEQLQKTDGFVGQTVESEEYYTTANLEEFKTIADDLLGMNTNVQLAKID</sequence>
<reference evidence="9 10" key="1">
    <citation type="journal article" date="2015" name="Genome Announc.">
        <title>Expanding the biotechnology potential of lactobacilli through comparative genomics of 213 strains and associated genera.</title>
        <authorList>
            <person name="Sun Z."/>
            <person name="Harris H.M."/>
            <person name="McCann A."/>
            <person name="Guo C."/>
            <person name="Argimon S."/>
            <person name="Zhang W."/>
            <person name="Yang X."/>
            <person name="Jeffery I.B."/>
            <person name="Cooney J.C."/>
            <person name="Kagawa T.F."/>
            <person name="Liu W."/>
            <person name="Song Y."/>
            <person name="Salvetti E."/>
            <person name="Wrobel A."/>
            <person name="Rasinkangas P."/>
            <person name="Parkhill J."/>
            <person name="Rea M.C."/>
            <person name="O'Sullivan O."/>
            <person name="Ritari J."/>
            <person name="Douillard F.P."/>
            <person name="Paul Ross R."/>
            <person name="Yang R."/>
            <person name="Briner A.E."/>
            <person name="Felis G.E."/>
            <person name="de Vos W.M."/>
            <person name="Barrangou R."/>
            <person name="Klaenhammer T.R."/>
            <person name="Caufield P.W."/>
            <person name="Cui Y."/>
            <person name="Zhang H."/>
            <person name="O'Toole P.W."/>
        </authorList>
    </citation>
    <scope>NUCLEOTIDE SEQUENCE [LARGE SCALE GENOMIC DNA]</scope>
    <source>
        <strain evidence="9 10">DSM 23026</strain>
    </source>
</reference>
<dbReference type="HAMAP" id="MF_00258">
    <property type="entry name" value="Glu_racemase"/>
    <property type="match status" value="1"/>
</dbReference>
<dbReference type="Proteomes" id="UP000051249">
    <property type="component" value="Unassembled WGS sequence"/>
</dbReference>
<evidence type="ECO:0000256" key="6">
    <source>
        <dbReference type="ARBA" id="ARBA00023316"/>
    </source>
</evidence>
<dbReference type="InterPro" id="IPR001920">
    <property type="entry name" value="Asp/Glu_race"/>
</dbReference>
<dbReference type="SUPFAM" id="SSF53681">
    <property type="entry name" value="Aspartate/glutamate racemase"/>
    <property type="match status" value="2"/>
</dbReference>
<feature type="active site" description="Proton donor/acceptor" evidence="8">
    <location>
        <position position="73"/>
    </location>
</feature>
<keyword evidence="10" id="KW-1185">Reference proteome</keyword>
<dbReference type="UniPathway" id="UPA00219"/>
<dbReference type="PANTHER" id="PTHR21198">
    <property type="entry name" value="GLUTAMATE RACEMASE"/>
    <property type="match status" value="1"/>
</dbReference>
<feature type="binding site" evidence="8">
    <location>
        <begin position="185"/>
        <end position="186"/>
    </location>
    <ligand>
        <name>substrate</name>
    </ligand>
</feature>
<proteinExistence type="inferred from homology"/>
<comment type="function">
    <text evidence="8">Provides the (R)-glutamate required for cell wall biosynthesis.</text>
</comment>
<dbReference type="OrthoDB" id="9801055at2"/>
<evidence type="ECO:0000256" key="3">
    <source>
        <dbReference type="ARBA" id="ARBA00022960"/>
    </source>
</evidence>
<dbReference type="PATRIC" id="fig|480391.4.peg.301"/>
<dbReference type="Gene3D" id="3.40.50.1860">
    <property type="match status" value="2"/>
</dbReference>
<dbReference type="GO" id="GO:0009252">
    <property type="term" value="P:peptidoglycan biosynthetic process"/>
    <property type="evidence" value="ECO:0007669"/>
    <property type="project" value="UniProtKB-UniRule"/>
</dbReference>
<evidence type="ECO:0000256" key="1">
    <source>
        <dbReference type="ARBA" id="ARBA00001602"/>
    </source>
</evidence>
<dbReference type="InterPro" id="IPR004391">
    <property type="entry name" value="Glu_race"/>
</dbReference>
<keyword evidence="5 8" id="KW-0413">Isomerase</keyword>
<dbReference type="RefSeq" id="WP_057799157.1">
    <property type="nucleotide sequence ID" value="NZ_BJZZ01000012.1"/>
</dbReference>
<name>A0A0R2NML7_9LACO</name>
<gene>
    <name evidence="8" type="primary">murI</name>
    <name evidence="9" type="ORF">IV88_GL000297</name>
</gene>
<feature type="active site" description="Proton donor/acceptor" evidence="8">
    <location>
        <position position="184"/>
    </location>
</feature>
<dbReference type="EC" id="5.1.1.3" evidence="2 8"/>
<dbReference type="NCBIfam" id="TIGR00067">
    <property type="entry name" value="glut_race"/>
    <property type="match status" value="1"/>
</dbReference>
<protein>
    <recommendedName>
        <fullName evidence="7 8">Glutamate racemase</fullName>
        <ecNumber evidence="2 8">5.1.1.3</ecNumber>
    </recommendedName>
</protein>
<dbReference type="Pfam" id="PF01177">
    <property type="entry name" value="Asp_Glu_race"/>
    <property type="match status" value="1"/>
</dbReference>
<dbReference type="AlphaFoldDB" id="A0A0R2NML7"/>
<dbReference type="GO" id="GO:0008360">
    <property type="term" value="P:regulation of cell shape"/>
    <property type="evidence" value="ECO:0007669"/>
    <property type="project" value="UniProtKB-KW"/>
</dbReference>
<dbReference type="EMBL" id="JQCQ01000013">
    <property type="protein sequence ID" value="KRO25261.1"/>
    <property type="molecule type" value="Genomic_DNA"/>
</dbReference>
<keyword evidence="4 8" id="KW-0573">Peptidoglycan synthesis</keyword>
<keyword evidence="6 8" id="KW-0961">Cell wall biogenesis/degradation</keyword>
<comment type="similarity">
    <text evidence="8">Belongs to the aspartate/glutamate racemases family.</text>
</comment>
<feature type="binding site" evidence="8">
    <location>
        <begin position="42"/>
        <end position="43"/>
    </location>
    <ligand>
        <name>substrate</name>
    </ligand>
</feature>
<dbReference type="PROSITE" id="PS00924">
    <property type="entry name" value="ASP_GLU_RACEMASE_2"/>
    <property type="match status" value="1"/>
</dbReference>
<evidence type="ECO:0000256" key="2">
    <source>
        <dbReference type="ARBA" id="ARBA00013090"/>
    </source>
</evidence>
<evidence type="ECO:0000256" key="7">
    <source>
        <dbReference type="ARBA" id="ARBA00070053"/>
    </source>
</evidence>
<comment type="pathway">
    <text evidence="8">Cell wall biogenesis; peptidoglycan biosynthesis.</text>
</comment>
<evidence type="ECO:0000256" key="5">
    <source>
        <dbReference type="ARBA" id="ARBA00023235"/>
    </source>
</evidence>
<comment type="catalytic activity">
    <reaction evidence="1 8">
        <text>L-glutamate = D-glutamate</text>
        <dbReference type="Rhea" id="RHEA:12813"/>
        <dbReference type="ChEBI" id="CHEBI:29985"/>
        <dbReference type="ChEBI" id="CHEBI:29986"/>
        <dbReference type="EC" id="5.1.1.3"/>
    </reaction>
</comment>
<evidence type="ECO:0000313" key="9">
    <source>
        <dbReference type="EMBL" id="KRO25261.1"/>
    </source>
</evidence>
<comment type="caution">
    <text evidence="9">The sequence shown here is derived from an EMBL/GenBank/DDBJ whole genome shotgun (WGS) entry which is preliminary data.</text>
</comment>
<dbReference type="FunFam" id="3.40.50.1860:FF:000002">
    <property type="entry name" value="Glutamate racemase"/>
    <property type="match status" value="1"/>
</dbReference>
<evidence type="ECO:0000256" key="4">
    <source>
        <dbReference type="ARBA" id="ARBA00022984"/>
    </source>
</evidence>
<dbReference type="InterPro" id="IPR033134">
    <property type="entry name" value="Asp/Glu_racemase_AS_2"/>
</dbReference>
<dbReference type="GO" id="GO:0008881">
    <property type="term" value="F:glutamate racemase activity"/>
    <property type="evidence" value="ECO:0007669"/>
    <property type="project" value="UniProtKB-UniRule"/>
</dbReference>
<dbReference type="GO" id="GO:0042802">
    <property type="term" value="F:identical protein binding"/>
    <property type="evidence" value="ECO:0007669"/>
    <property type="project" value="UniProtKB-ARBA"/>
</dbReference>
<keyword evidence="3 8" id="KW-0133">Cell shape</keyword>
<feature type="binding site" evidence="8">
    <location>
        <begin position="74"/>
        <end position="75"/>
    </location>
    <ligand>
        <name>substrate</name>
    </ligand>
</feature>
<accession>A0A0R2NML7</accession>
<feature type="binding site" evidence="8">
    <location>
        <begin position="10"/>
        <end position="11"/>
    </location>
    <ligand>
        <name>substrate</name>
    </ligand>
</feature>
<organism evidence="9 10">
    <name type="scientific">Pediococcus argentinicus</name>
    <dbReference type="NCBI Taxonomy" id="480391"/>
    <lineage>
        <taxon>Bacteria</taxon>
        <taxon>Bacillati</taxon>
        <taxon>Bacillota</taxon>
        <taxon>Bacilli</taxon>
        <taxon>Lactobacillales</taxon>
        <taxon>Lactobacillaceae</taxon>
        <taxon>Pediococcus</taxon>
    </lineage>
</organism>
<dbReference type="GO" id="GO:0071555">
    <property type="term" value="P:cell wall organization"/>
    <property type="evidence" value="ECO:0007669"/>
    <property type="project" value="UniProtKB-KW"/>
</dbReference>
<evidence type="ECO:0000313" key="10">
    <source>
        <dbReference type="Proteomes" id="UP000051249"/>
    </source>
</evidence>
<dbReference type="PANTHER" id="PTHR21198:SF2">
    <property type="entry name" value="GLUTAMATE RACEMASE"/>
    <property type="match status" value="1"/>
</dbReference>
<dbReference type="InterPro" id="IPR015942">
    <property type="entry name" value="Asp/Glu/hydantoin_racemase"/>
</dbReference>